<dbReference type="EMBL" id="JAYGHY010000005">
    <property type="protein sequence ID" value="MEA5441441.1"/>
    <property type="molecule type" value="Genomic_DNA"/>
</dbReference>
<feature type="transmembrane region" description="Helical" evidence="10">
    <location>
        <begin position="30"/>
        <end position="57"/>
    </location>
</feature>
<name>A0ABU5SSE2_9CYAN</name>
<dbReference type="NCBIfam" id="TIGR02140">
    <property type="entry name" value="permease_CysW"/>
    <property type="match status" value="1"/>
</dbReference>
<dbReference type="InterPro" id="IPR000515">
    <property type="entry name" value="MetI-like"/>
</dbReference>
<evidence type="ECO:0000313" key="12">
    <source>
        <dbReference type="EMBL" id="MEA5441441.1"/>
    </source>
</evidence>
<evidence type="ECO:0000259" key="11">
    <source>
        <dbReference type="PROSITE" id="PS50928"/>
    </source>
</evidence>
<evidence type="ECO:0000256" key="2">
    <source>
        <dbReference type="ARBA" id="ARBA00011779"/>
    </source>
</evidence>
<protein>
    <submittedName>
        <fullName evidence="12">Sulfate ABC transporter permease subunit CysW</fullName>
    </submittedName>
</protein>
<dbReference type="PANTHER" id="PTHR30406:SF1">
    <property type="entry name" value="SULFATE TRANSPORT SYSTEM PERMEASE PROTEIN CYSW"/>
    <property type="match status" value="1"/>
</dbReference>
<dbReference type="Proteomes" id="UP001302329">
    <property type="component" value="Unassembled WGS sequence"/>
</dbReference>
<dbReference type="CDD" id="cd06261">
    <property type="entry name" value="TM_PBP2"/>
    <property type="match status" value="1"/>
</dbReference>
<feature type="domain" description="ABC transmembrane type-1" evidence="11">
    <location>
        <begin position="77"/>
        <end position="285"/>
    </location>
</feature>
<proteinExistence type="predicted"/>
<evidence type="ECO:0000313" key="13">
    <source>
        <dbReference type="Proteomes" id="UP001302329"/>
    </source>
</evidence>
<organism evidence="12 13">
    <name type="scientific">Cyanobium gracile UHCC 0281</name>
    <dbReference type="NCBI Taxonomy" id="3110309"/>
    <lineage>
        <taxon>Bacteria</taxon>
        <taxon>Bacillati</taxon>
        <taxon>Cyanobacteriota</taxon>
        <taxon>Cyanophyceae</taxon>
        <taxon>Synechococcales</taxon>
        <taxon>Prochlorococcaceae</taxon>
        <taxon>Cyanobium</taxon>
    </lineage>
</organism>
<feature type="region of interest" description="Disordered" evidence="9">
    <location>
        <begin position="1"/>
        <end position="22"/>
    </location>
</feature>
<evidence type="ECO:0000256" key="6">
    <source>
        <dbReference type="ARBA" id="ARBA00023032"/>
    </source>
</evidence>
<evidence type="ECO:0000256" key="5">
    <source>
        <dbReference type="ARBA" id="ARBA00022989"/>
    </source>
</evidence>
<dbReference type="PROSITE" id="PS50928">
    <property type="entry name" value="ABC_TM1"/>
    <property type="match status" value="1"/>
</dbReference>
<accession>A0ABU5SSE2</accession>
<feature type="transmembrane region" description="Helical" evidence="10">
    <location>
        <begin position="155"/>
        <end position="174"/>
    </location>
</feature>
<dbReference type="Pfam" id="PF00528">
    <property type="entry name" value="BPD_transp_1"/>
    <property type="match status" value="1"/>
</dbReference>
<keyword evidence="3" id="KW-0813">Transport</keyword>
<comment type="function">
    <text evidence="8">Part of the ABC transporter complex CysAWTP (TC 3.A.1.6.1) involved in sulfate/thiosulfate import. Probably responsible for the translocation of the substrate across the membrane.</text>
</comment>
<dbReference type="RefSeq" id="WP_323355579.1">
    <property type="nucleotide sequence ID" value="NZ_JAYGHY010000005.1"/>
</dbReference>
<comment type="caution">
    <text evidence="12">The sequence shown here is derived from an EMBL/GenBank/DDBJ whole genome shotgun (WGS) entry which is preliminary data.</text>
</comment>
<dbReference type="InterPro" id="IPR011866">
    <property type="entry name" value="CysW_permease"/>
</dbReference>
<evidence type="ECO:0000256" key="7">
    <source>
        <dbReference type="ARBA" id="ARBA00023136"/>
    </source>
</evidence>
<dbReference type="PANTHER" id="PTHR30406">
    <property type="entry name" value="SULFATE TRANSPORT SYSTEM PERMEASE PROTEIN"/>
    <property type="match status" value="1"/>
</dbReference>
<sequence length="301" mass="32298">MTIVVPSLESPRPSPAPGQRSRRKGLDLPAILIPLIACLYVGVVILLPALSVVASAFAKGLGPFLENFQSHELLSALRLTLFATAVAVPCNVIFGLAAATAIARRQFRGKALLLSVIDLPFSISPVVVGLMLVLLYSPTQGLLGGVVESLGWKIIFSWPGIVLATIIVTFPFMAREVIPLLEEEGWEQEEAARTLGATNWQVFWKVTLPSVRWAALYGLILTTARALGEFGAVAVVSGNIEGQTQTLPLFVEDAYKNYQTELAFGAAMVLGGVAIVSLLLKILVEQVLEQDKKASRLPQDG</sequence>
<evidence type="ECO:0000256" key="10">
    <source>
        <dbReference type="SAM" id="Phobius"/>
    </source>
</evidence>
<evidence type="ECO:0000256" key="1">
    <source>
        <dbReference type="ARBA" id="ARBA00004141"/>
    </source>
</evidence>
<keyword evidence="13" id="KW-1185">Reference proteome</keyword>
<dbReference type="InterPro" id="IPR035906">
    <property type="entry name" value="MetI-like_sf"/>
</dbReference>
<feature type="transmembrane region" description="Helical" evidence="10">
    <location>
        <begin position="262"/>
        <end position="284"/>
    </location>
</feature>
<evidence type="ECO:0000256" key="3">
    <source>
        <dbReference type="ARBA" id="ARBA00022448"/>
    </source>
</evidence>
<comment type="subcellular location">
    <subcellularLocation>
        <location evidence="1">Membrane</location>
        <topology evidence="1">Multi-pass membrane protein</topology>
    </subcellularLocation>
</comment>
<keyword evidence="7 10" id="KW-0472">Membrane</keyword>
<keyword evidence="4 10" id="KW-0812">Transmembrane</keyword>
<dbReference type="SUPFAM" id="SSF161098">
    <property type="entry name" value="MetI-like"/>
    <property type="match status" value="1"/>
</dbReference>
<evidence type="ECO:0000256" key="9">
    <source>
        <dbReference type="SAM" id="MobiDB-lite"/>
    </source>
</evidence>
<feature type="transmembrane region" description="Helical" evidence="10">
    <location>
        <begin position="111"/>
        <end position="135"/>
    </location>
</feature>
<keyword evidence="5 10" id="KW-1133">Transmembrane helix</keyword>
<gene>
    <name evidence="12" type="primary">cysW</name>
    <name evidence="12" type="ORF">VB739_02635</name>
</gene>
<dbReference type="Gene3D" id="1.10.3720.10">
    <property type="entry name" value="MetI-like"/>
    <property type="match status" value="1"/>
</dbReference>
<reference evidence="12 13" key="1">
    <citation type="submission" date="2023-12" db="EMBL/GenBank/DDBJ databases">
        <title>Baltic Sea Cyanobacteria.</title>
        <authorList>
            <person name="Delbaje E."/>
            <person name="Fewer D.P."/>
            <person name="Shishido T.K."/>
        </authorList>
    </citation>
    <scope>NUCLEOTIDE SEQUENCE [LARGE SCALE GENOMIC DNA]</scope>
    <source>
        <strain evidence="12 13">UHCC 0281</strain>
    </source>
</reference>
<evidence type="ECO:0000256" key="4">
    <source>
        <dbReference type="ARBA" id="ARBA00022692"/>
    </source>
</evidence>
<dbReference type="InterPro" id="IPR005667">
    <property type="entry name" value="Sulph_transpt2"/>
</dbReference>
<evidence type="ECO:0000256" key="8">
    <source>
        <dbReference type="ARBA" id="ARBA00025323"/>
    </source>
</evidence>
<feature type="transmembrane region" description="Helical" evidence="10">
    <location>
        <begin position="77"/>
        <end position="99"/>
    </location>
</feature>
<keyword evidence="6" id="KW-0764">Sulfate transport</keyword>
<dbReference type="NCBIfam" id="TIGR00969">
    <property type="entry name" value="3a0106s02"/>
    <property type="match status" value="1"/>
</dbReference>
<comment type="subunit">
    <text evidence="2">The complex is composed of two ATP-binding proteins (CysA), two transmembrane proteins (CysT and CysW) and a solute-binding protein (CysP).</text>
</comment>